<evidence type="ECO:0000313" key="3">
    <source>
        <dbReference type="EMBL" id="MEK8045881.1"/>
    </source>
</evidence>
<keyword evidence="1" id="KW-0443">Lipid metabolism</keyword>
<evidence type="ECO:0000259" key="2">
    <source>
        <dbReference type="Pfam" id="PF01734"/>
    </source>
</evidence>
<evidence type="ECO:0000256" key="1">
    <source>
        <dbReference type="ARBA" id="ARBA00023098"/>
    </source>
</evidence>
<protein>
    <submittedName>
        <fullName evidence="3">Patatin-like phospholipase family protein</fullName>
    </submittedName>
</protein>
<proteinExistence type="predicted"/>
<dbReference type="SUPFAM" id="SSF52151">
    <property type="entry name" value="FabD/lysophospholipase-like"/>
    <property type="match status" value="1"/>
</dbReference>
<dbReference type="InterPro" id="IPR002641">
    <property type="entry name" value="PNPLA_dom"/>
</dbReference>
<name>A0ABU9C1Z3_9BURK</name>
<dbReference type="Proteomes" id="UP001379945">
    <property type="component" value="Unassembled WGS sequence"/>
</dbReference>
<dbReference type="EMBL" id="JBBUTI010000004">
    <property type="protein sequence ID" value="MEK8045881.1"/>
    <property type="molecule type" value="Genomic_DNA"/>
</dbReference>
<comment type="caution">
    <text evidence="3">The sequence shown here is derived from an EMBL/GenBank/DDBJ whole genome shotgun (WGS) entry which is preliminary data.</text>
</comment>
<feature type="domain" description="PNPLA" evidence="2">
    <location>
        <begin position="65"/>
        <end position="247"/>
    </location>
</feature>
<dbReference type="InterPro" id="IPR016035">
    <property type="entry name" value="Acyl_Trfase/lysoPLipase"/>
</dbReference>
<dbReference type="Pfam" id="PF01734">
    <property type="entry name" value="Patatin"/>
    <property type="match status" value="1"/>
</dbReference>
<accession>A0ABU9C1Z3</accession>
<keyword evidence="4" id="KW-1185">Reference proteome</keyword>
<sequence length="360" mass="39359">MRAPLKALRVLAGPIARAHLRERGLRPDDVRVIPAAAGGPKGLILNPLDRFLFGQWLPRGNHEVHLIGASIGSWRMAAACAADADQSLAAMADAYVHQTYDHAPGRAPEAALVSRVFRETLQQQLGSRAAELLSHPRLRLHVVTSHGRGLLGREGRLRTPLGYGLAFAGNLLTRASLGLSLERVVFSDPRSPLPLPLDDFRSLQRPLDARNLVDSVLASCSIPFWLKAVHDIPGGPAGAYWDGGITDYHLHWPYQRMTHGLALYPHFQHTLVPGWLDKALPWRHGSTSALDRVVVLAPKPEWVAGLPGAKLPDRADFQQYGDDVPARIRAWQAAIAQSQRLADEFAQLVESGQGIDAEPL</sequence>
<evidence type="ECO:0000313" key="4">
    <source>
        <dbReference type="Proteomes" id="UP001379945"/>
    </source>
</evidence>
<organism evidence="3 4">
    <name type="scientific">Ideonella margarita</name>
    <dbReference type="NCBI Taxonomy" id="2984191"/>
    <lineage>
        <taxon>Bacteria</taxon>
        <taxon>Pseudomonadati</taxon>
        <taxon>Pseudomonadota</taxon>
        <taxon>Betaproteobacteria</taxon>
        <taxon>Burkholderiales</taxon>
        <taxon>Sphaerotilaceae</taxon>
        <taxon>Ideonella</taxon>
    </lineage>
</organism>
<gene>
    <name evidence="3" type="ORF">AACH00_05915</name>
</gene>
<dbReference type="RefSeq" id="WP_341398164.1">
    <property type="nucleotide sequence ID" value="NZ_JBBUTI010000004.1"/>
</dbReference>
<reference evidence="3 4" key="1">
    <citation type="submission" date="2024-04" db="EMBL/GenBank/DDBJ databases">
        <title>Novel species of the genus Ideonella isolated from streams.</title>
        <authorList>
            <person name="Lu H."/>
        </authorList>
    </citation>
    <scope>NUCLEOTIDE SEQUENCE [LARGE SCALE GENOMIC DNA]</scope>
    <source>
        <strain evidence="3 4">LYT19W</strain>
    </source>
</reference>